<evidence type="ECO:0000313" key="3">
    <source>
        <dbReference type="EMBL" id="SFR46213.1"/>
    </source>
</evidence>
<accession>A0A1I6GVA5</accession>
<organism evidence="3 4">
    <name type="scientific">Halogeometricum limi</name>
    <dbReference type="NCBI Taxonomy" id="555875"/>
    <lineage>
        <taxon>Archaea</taxon>
        <taxon>Methanobacteriati</taxon>
        <taxon>Methanobacteriota</taxon>
        <taxon>Stenosarchaea group</taxon>
        <taxon>Halobacteria</taxon>
        <taxon>Halobacteriales</taxon>
        <taxon>Haloferacaceae</taxon>
        <taxon>Halogeometricum</taxon>
    </lineage>
</organism>
<feature type="domain" description="DUF7552" evidence="2">
    <location>
        <begin position="5"/>
        <end position="78"/>
    </location>
</feature>
<dbReference type="RefSeq" id="WP_089878884.1">
    <property type="nucleotide sequence ID" value="NZ_FOYS01000002.1"/>
</dbReference>
<dbReference type="InterPro" id="IPR055973">
    <property type="entry name" value="DUF7551"/>
</dbReference>
<dbReference type="EMBL" id="FOYS01000002">
    <property type="protein sequence ID" value="SFR46213.1"/>
    <property type="molecule type" value="Genomic_DNA"/>
</dbReference>
<sequence>MVGGTLRDIRSHADRLSASDGPYAVVCDRLGREPLPLVGLRFGTASDAERAADAASDYRSALRRYDPQVPHHEPLVRRVADGTLEHAPPAEADARTRYFSFCHDVTGAVFESLSTTGHRGVESAAMETYLTLAEVVDDHDDFCLAMLWSVLSELDVRLDDDGQRTVVAEAASSLGDATTGAIEPEPTVGDALGATMARLEDASFVRGFDVSGVPGGDAWEVTFGGYALAERTGRLPTLPVAVDVVRRLDERSVAFTEATPLTEGRWRLRVEDGRDSAGLVSLNVTDEGRLNEADYYL</sequence>
<dbReference type="STRING" id="555875.SAMN04488124_1589"/>
<evidence type="ECO:0000259" key="2">
    <source>
        <dbReference type="Pfam" id="PF24422"/>
    </source>
</evidence>
<evidence type="ECO:0000259" key="1">
    <source>
        <dbReference type="Pfam" id="PF24420"/>
    </source>
</evidence>
<protein>
    <submittedName>
        <fullName evidence="3">Uncharacterized protein</fullName>
    </submittedName>
</protein>
<gene>
    <name evidence="3" type="ORF">SAMN04488124_1589</name>
</gene>
<name>A0A1I6GVA5_9EURY</name>
<evidence type="ECO:0000313" key="4">
    <source>
        <dbReference type="Proteomes" id="UP000243250"/>
    </source>
</evidence>
<dbReference type="Pfam" id="PF24422">
    <property type="entry name" value="DUF7552"/>
    <property type="match status" value="1"/>
</dbReference>
<dbReference type="Proteomes" id="UP000243250">
    <property type="component" value="Unassembled WGS sequence"/>
</dbReference>
<dbReference type="InterPro" id="IPR055974">
    <property type="entry name" value="DUF7552"/>
</dbReference>
<dbReference type="Pfam" id="PF24420">
    <property type="entry name" value="DUF7551"/>
    <property type="match status" value="1"/>
</dbReference>
<reference evidence="4" key="1">
    <citation type="submission" date="2016-10" db="EMBL/GenBank/DDBJ databases">
        <authorList>
            <person name="Varghese N."/>
            <person name="Submissions S."/>
        </authorList>
    </citation>
    <scope>NUCLEOTIDE SEQUENCE [LARGE SCALE GENOMIC DNA]</scope>
    <source>
        <strain evidence="4">CGMCC 1.8711</strain>
    </source>
</reference>
<keyword evidence="4" id="KW-1185">Reference proteome</keyword>
<feature type="domain" description="DUF7551" evidence="1">
    <location>
        <begin position="99"/>
        <end position="284"/>
    </location>
</feature>
<dbReference type="AlphaFoldDB" id="A0A1I6GVA5"/>
<dbReference type="OrthoDB" id="342580at2157"/>
<proteinExistence type="predicted"/>